<sequence length="69" mass="7503">MWYHYLVMLIALYLIGSSIYNLVMAGNQSGWIVNGISAAIGGGLAFYAYSGITAPVLPPPMLGGRKYRY</sequence>
<protein>
    <submittedName>
        <fullName evidence="2">Uncharacterized protein</fullName>
    </submittedName>
</protein>
<feature type="transmembrane region" description="Helical" evidence="1">
    <location>
        <begin position="6"/>
        <end position="24"/>
    </location>
</feature>
<accession>A0A6C0EUB7</accession>
<evidence type="ECO:0000256" key="1">
    <source>
        <dbReference type="SAM" id="Phobius"/>
    </source>
</evidence>
<evidence type="ECO:0000313" key="2">
    <source>
        <dbReference type="EMBL" id="QHT30875.1"/>
    </source>
</evidence>
<proteinExistence type="predicted"/>
<keyword evidence="1" id="KW-0812">Transmembrane</keyword>
<feature type="transmembrane region" description="Helical" evidence="1">
    <location>
        <begin position="31"/>
        <end position="52"/>
    </location>
</feature>
<organism evidence="2">
    <name type="scientific">viral metagenome</name>
    <dbReference type="NCBI Taxonomy" id="1070528"/>
    <lineage>
        <taxon>unclassified sequences</taxon>
        <taxon>metagenomes</taxon>
        <taxon>organismal metagenomes</taxon>
    </lineage>
</organism>
<reference evidence="2" key="1">
    <citation type="journal article" date="2020" name="Nature">
        <title>Giant virus diversity and host interactions through global metagenomics.</title>
        <authorList>
            <person name="Schulz F."/>
            <person name="Roux S."/>
            <person name="Paez-Espino D."/>
            <person name="Jungbluth S."/>
            <person name="Walsh D.A."/>
            <person name="Denef V.J."/>
            <person name="McMahon K.D."/>
            <person name="Konstantinidis K.T."/>
            <person name="Eloe-Fadrosh E.A."/>
            <person name="Kyrpides N.C."/>
            <person name="Woyke T."/>
        </authorList>
    </citation>
    <scope>NUCLEOTIDE SEQUENCE</scope>
    <source>
        <strain evidence="2">GVMAG-M-3300009151-50</strain>
    </source>
</reference>
<name>A0A6C0EUB7_9ZZZZ</name>
<dbReference type="EMBL" id="MN738913">
    <property type="protein sequence ID" value="QHT30875.1"/>
    <property type="molecule type" value="Genomic_DNA"/>
</dbReference>
<keyword evidence="1" id="KW-0472">Membrane</keyword>
<keyword evidence="1" id="KW-1133">Transmembrane helix</keyword>
<dbReference type="AlphaFoldDB" id="A0A6C0EUB7"/>